<dbReference type="Proteomes" id="UP000246464">
    <property type="component" value="Chromosome 13"/>
</dbReference>
<evidence type="ECO:0000313" key="1">
    <source>
        <dbReference type="EMBL" id="AWP12581.1"/>
    </source>
</evidence>
<reference evidence="1 2" key="1">
    <citation type="submission" date="2017-12" db="EMBL/GenBank/DDBJ databases">
        <title>Integrating genomic resources of turbot (Scophthalmus maximus) in depth evaluation of genetic and physical mapping variation across individuals.</title>
        <authorList>
            <person name="Martinez P."/>
        </authorList>
    </citation>
    <scope>NUCLEOTIDE SEQUENCE [LARGE SCALE GENOMIC DNA]</scope>
</reference>
<dbReference type="EMBL" id="CP026255">
    <property type="protein sequence ID" value="AWP12581.1"/>
    <property type="molecule type" value="Genomic_DNA"/>
</dbReference>
<proteinExistence type="predicted"/>
<dbReference type="AlphaFoldDB" id="A0A2U9C7M1"/>
<protein>
    <submittedName>
        <fullName evidence="1">Uncharacterized protein</fullName>
    </submittedName>
</protein>
<evidence type="ECO:0000313" key="2">
    <source>
        <dbReference type="Proteomes" id="UP000246464"/>
    </source>
</evidence>
<sequence>MHFATTNGSKGKEKSLSQPIKTFAPTFSELISGLVDHPDDRAVSALGARREQPHLGKSLRNVQLALSRFNMSNFSILGYIMSFNPHARCESCLGPEHAGVALTPRTTCPYCARLPLAEKQWRADAFTAMQEVDDDDSWAKRASFTVDEALEILDPSCR</sequence>
<name>A0A2U9C7M1_SCOMX</name>
<accession>A0A2U9C7M1</accession>
<organism evidence="1 2">
    <name type="scientific">Scophthalmus maximus</name>
    <name type="common">Turbot</name>
    <name type="synonym">Psetta maxima</name>
    <dbReference type="NCBI Taxonomy" id="52904"/>
    <lineage>
        <taxon>Eukaryota</taxon>
        <taxon>Metazoa</taxon>
        <taxon>Chordata</taxon>
        <taxon>Craniata</taxon>
        <taxon>Vertebrata</taxon>
        <taxon>Euteleostomi</taxon>
        <taxon>Actinopterygii</taxon>
        <taxon>Neopterygii</taxon>
        <taxon>Teleostei</taxon>
        <taxon>Neoteleostei</taxon>
        <taxon>Acanthomorphata</taxon>
        <taxon>Carangaria</taxon>
        <taxon>Pleuronectiformes</taxon>
        <taxon>Pleuronectoidei</taxon>
        <taxon>Scophthalmidae</taxon>
        <taxon>Scophthalmus</taxon>
    </lineage>
</organism>
<keyword evidence="2" id="KW-1185">Reference proteome</keyword>
<gene>
    <name evidence="1" type="ORF">SMAX5B_010701</name>
</gene>